<dbReference type="EMBL" id="LCMS01000006">
    <property type="protein sequence ID" value="KKU41094.1"/>
    <property type="molecule type" value="Genomic_DNA"/>
</dbReference>
<sequence length="134" mass="15270">MDANKNPWILSHLGYGQPVPDFGNIDDVQVRVSADLWCNLDYKEGVEFYIRVDCENDGVCRVTLIVTGNENGEVWEDTHEFEDCFDLKLFLPKEPVILAGITGTNWGFKELGRALVYSCIGYASKYFVVDPKRR</sequence>
<name>A0A0G1Q7Y5_9BACT</name>
<accession>A0A0G1Q7Y5</accession>
<dbReference type="Proteomes" id="UP000034795">
    <property type="component" value="Unassembled WGS sequence"/>
</dbReference>
<evidence type="ECO:0000313" key="1">
    <source>
        <dbReference type="EMBL" id="KKU41094.1"/>
    </source>
</evidence>
<proteinExistence type="predicted"/>
<comment type="caution">
    <text evidence="1">The sequence shown here is derived from an EMBL/GenBank/DDBJ whole genome shotgun (WGS) entry which is preliminary data.</text>
</comment>
<dbReference type="STRING" id="1618994.UX57_C0006G0004"/>
<reference evidence="1 2" key="1">
    <citation type="journal article" date="2015" name="Nature">
        <title>rRNA introns, odd ribosomes, and small enigmatic genomes across a large radiation of phyla.</title>
        <authorList>
            <person name="Brown C.T."/>
            <person name="Hug L.A."/>
            <person name="Thomas B.C."/>
            <person name="Sharon I."/>
            <person name="Castelle C.J."/>
            <person name="Singh A."/>
            <person name="Wilkins M.J."/>
            <person name="Williams K.H."/>
            <person name="Banfield J.F."/>
        </authorList>
    </citation>
    <scope>NUCLEOTIDE SEQUENCE [LARGE SCALE GENOMIC DNA]</scope>
</reference>
<dbReference type="AlphaFoldDB" id="A0A0G1Q7Y5"/>
<gene>
    <name evidence="1" type="ORF">UX57_C0006G0004</name>
</gene>
<organism evidence="1 2">
    <name type="scientific">Candidatus Uhrbacteria bacterium GW2011_GWE2_46_68</name>
    <dbReference type="NCBI Taxonomy" id="1618994"/>
    <lineage>
        <taxon>Bacteria</taxon>
        <taxon>Candidatus Uhriibacteriota</taxon>
    </lineage>
</organism>
<protein>
    <submittedName>
        <fullName evidence="1">Uncharacterized protein</fullName>
    </submittedName>
</protein>
<evidence type="ECO:0000313" key="2">
    <source>
        <dbReference type="Proteomes" id="UP000034795"/>
    </source>
</evidence>